<accession>A0A537K4T1</accession>
<evidence type="ECO:0000313" key="3">
    <source>
        <dbReference type="Proteomes" id="UP000318509"/>
    </source>
</evidence>
<feature type="region of interest" description="Disordered" evidence="1">
    <location>
        <begin position="145"/>
        <end position="168"/>
    </location>
</feature>
<sequence>MNGGAGPSGIVEHIRHAEAWLRRARGDCARGDARQAVLRLLLAEAEIRRARESGAWMDVPVSCGVRRGRPARVVWAVVAAGLLVVAASALLRPPGPVPSAGIRSDGRAAAAADEGRGILRFESGNVLPFVGFPVGARPDRPAFDGFWGPDAPPAGEASGGASIDVPLRFGGDGSVPAISKSQ</sequence>
<organism evidence="2 3">
    <name type="scientific">Candidatus Segetimicrobium genomatis</name>
    <dbReference type="NCBI Taxonomy" id="2569760"/>
    <lineage>
        <taxon>Bacteria</taxon>
        <taxon>Bacillati</taxon>
        <taxon>Candidatus Sysuimicrobiota</taxon>
        <taxon>Candidatus Sysuimicrobiia</taxon>
        <taxon>Candidatus Sysuimicrobiales</taxon>
        <taxon>Candidatus Segetimicrobiaceae</taxon>
        <taxon>Candidatus Segetimicrobium</taxon>
    </lineage>
</organism>
<dbReference type="EMBL" id="VBAK01000107">
    <property type="protein sequence ID" value="TMI90775.1"/>
    <property type="molecule type" value="Genomic_DNA"/>
</dbReference>
<reference evidence="2 3" key="1">
    <citation type="journal article" date="2019" name="Nat. Microbiol.">
        <title>Mediterranean grassland soil C-N compound turnover is dependent on rainfall and depth, and is mediated by genomically divergent microorganisms.</title>
        <authorList>
            <person name="Diamond S."/>
            <person name="Andeer P.F."/>
            <person name="Li Z."/>
            <person name="Crits-Christoph A."/>
            <person name="Burstein D."/>
            <person name="Anantharaman K."/>
            <person name="Lane K.R."/>
            <person name="Thomas B.C."/>
            <person name="Pan C."/>
            <person name="Northen T.R."/>
            <person name="Banfield J.F."/>
        </authorList>
    </citation>
    <scope>NUCLEOTIDE SEQUENCE [LARGE SCALE GENOMIC DNA]</scope>
    <source>
        <strain evidence="2">NP_3</strain>
    </source>
</reference>
<dbReference type="Proteomes" id="UP000318509">
    <property type="component" value="Unassembled WGS sequence"/>
</dbReference>
<evidence type="ECO:0000256" key="1">
    <source>
        <dbReference type="SAM" id="MobiDB-lite"/>
    </source>
</evidence>
<name>A0A537K4T1_9BACT</name>
<protein>
    <submittedName>
        <fullName evidence="2">Uncharacterized protein</fullName>
    </submittedName>
</protein>
<gene>
    <name evidence="2" type="ORF">E6H00_06025</name>
</gene>
<proteinExistence type="predicted"/>
<comment type="caution">
    <text evidence="2">The sequence shown here is derived from an EMBL/GenBank/DDBJ whole genome shotgun (WGS) entry which is preliminary data.</text>
</comment>
<dbReference type="AlphaFoldDB" id="A0A537K4T1"/>
<evidence type="ECO:0000313" key="2">
    <source>
        <dbReference type="EMBL" id="TMI90775.1"/>
    </source>
</evidence>